<name>A0A7R9FG37_9NEOP</name>
<sequence length="297" mass="34100">MEKPVKKKVIVRKRREAREKGQPYINSRGKEIPAKQPPAEQASCSCKYECKNISSEQKQLLFLEFYKVDEESQGTYLLNHIQMLPIGRRRHGTYENPAESGHSYTNCDRDFGVIEKKRKAAKAITPKDLEALVASLAKDYLNTKDLTMSKISHFRISHKNPSTVKVASVLGLEGDVMVAWKKVDVLKKNANLDNVPDIHDLPKIHFKSKISREKKNDILGMIDYIEKEEDKDFYRALLENKDEEACNMEVSGIDVYDQSVFAFLVSRVYVFMTETILNLGLTPRRKLMNLVSSLERD</sequence>
<feature type="compositionally biased region" description="Basic residues" evidence="1">
    <location>
        <begin position="1"/>
        <end position="15"/>
    </location>
</feature>
<dbReference type="AlphaFoldDB" id="A0A7R9FG37"/>
<evidence type="ECO:0000256" key="1">
    <source>
        <dbReference type="SAM" id="MobiDB-lite"/>
    </source>
</evidence>
<gene>
    <name evidence="2" type="ORF">TTEB3V08_LOCUS1141</name>
</gene>
<proteinExistence type="predicted"/>
<organism evidence="2">
    <name type="scientific">Timema tahoe</name>
    <dbReference type="NCBI Taxonomy" id="61484"/>
    <lineage>
        <taxon>Eukaryota</taxon>
        <taxon>Metazoa</taxon>
        <taxon>Ecdysozoa</taxon>
        <taxon>Arthropoda</taxon>
        <taxon>Hexapoda</taxon>
        <taxon>Insecta</taxon>
        <taxon>Pterygota</taxon>
        <taxon>Neoptera</taxon>
        <taxon>Polyneoptera</taxon>
        <taxon>Phasmatodea</taxon>
        <taxon>Timematodea</taxon>
        <taxon>Timematoidea</taxon>
        <taxon>Timematidae</taxon>
        <taxon>Timema</taxon>
    </lineage>
</organism>
<feature type="region of interest" description="Disordered" evidence="1">
    <location>
        <begin position="1"/>
        <end position="38"/>
    </location>
</feature>
<protein>
    <submittedName>
        <fullName evidence="2">Uncharacterized protein</fullName>
    </submittedName>
</protein>
<dbReference type="EMBL" id="OE000223">
    <property type="protein sequence ID" value="CAD7452986.1"/>
    <property type="molecule type" value="Genomic_DNA"/>
</dbReference>
<reference evidence="2" key="1">
    <citation type="submission" date="2020-11" db="EMBL/GenBank/DDBJ databases">
        <authorList>
            <person name="Tran Van P."/>
        </authorList>
    </citation>
    <scope>NUCLEOTIDE SEQUENCE</scope>
</reference>
<evidence type="ECO:0000313" key="2">
    <source>
        <dbReference type="EMBL" id="CAD7452986.1"/>
    </source>
</evidence>
<accession>A0A7R9FG37</accession>